<reference evidence="6" key="1">
    <citation type="submission" date="2020-05" db="EMBL/GenBank/DDBJ databases">
        <title>Mycena genomes resolve the evolution of fungal bioluminescence.</title>
        <authorList>
            <person name="Tsai I.J."/>
        </authorList>
    </citation>
    <scope>NUCLEOTIDE SEQUENCE</scope>
    <source>
        <strain evidence="6">CCC161011</strain>
    </source>
</reference>
<accession>A0A8H6YN97</accession>
<dbReference type="PANTHER" id="PTHR15818">
    <property type="entry name" value="G PATCH AND KOW-CONTAINING"/>
    <property type="match status" value="1"/>
</dbReference>
<evidence type="ECO:0000313" key="7">
    <source>
        <dbReference type="Proteomes" id="UP000620124"/>
    </source>
</evidence>
<dbReference type="InterPro" id="IPR000467">
    <property type="entry name" value="G_patch_dom"/>
</dbReference>
<dbReference type="GO" id="GO:0000398">
    <property type="term" value="P:mRNA splicing, via spliceosome"/>
    <property type="evidence" value="ECO:0007669"/>
    <property type="project" value="InterPro"/>
</dbReference>
<dbReference type="OrthoDB" id="5577072at2759"/>
<dbReference type="PANTHER" id="PTHR15818:SF2">
    <property type="entry name" value="G-PATCH DOMAIN AND KOW MOTIFS-CONTAINING PROTEIN"/>
    <property type="match status" value="1"/>
</dbReference>
<evidence type="ECO:0000256" key="1">
    <source>
        <dbReference type="ARBA" id="ARBA00004123"/>
    </source>
</evidence>
<feature type="region of interest" description="Disordered" evidence="4">
    <location>
        <begin position="148"/>
        <end position="170"/>
    </location>
</feature>
<feature type="domain" description="G-patch" evidence="5">
    <location>
        <begin position="273"/>
        <end position="320"/>
    </location>
</feature>
<dbReference type="GO" id="GO:0005681">
    <property type="term" value="C:spliceosomal complex"/>
    <property type="evidence" value="ECO:0007669"/>
    <property type="project" value="TreeGrafter"/>
</dbReference>
<dbReference type="EMBL" id="JACAZI010000004">
    <property type="protein sequence ID" value="KAF7362129.1"/>
    <property type="molecule type" value="Genomic_DNA"/>
</dbReference>
<gene>
    <name evidence="6" type="ORF">MVEN_00558900</name>
</gene>
<dbReference type="InterPro" id="IPR045166">
    <property type="entry name" value="Spp2-like"/>
</dbReference>
<evidence type="ECO:0000256" key="4">
    <source>
        <dbReference type="SAM" id="MobiDB-lite"/>
    </source>
</evidence>
<feature type="compositionally biased region" description="Low complexity" evidence="4">
    <location>
        <begin position="45"/>
        <end position="57"/>
    </location>
</feature>
<evidence type="ECO:0000256" key="2">
    <source>
        <dbReference type="ARBA" id="ARBA00008576"/>
    </source>
</evidence>
<evidence type="ECO:0000313" key="6">
    <source>
        <dbReference type="EMBL" id="KAF7362129.1"/>
    </source>
</evidence>
<feature type="region of interest" description="Disordered" evidence="4">
    <location>
        <begin position="1"/>
        <end position="73"/>
    </location>
</feature>
<comment type="similarity">
    <text evidence="2">Belongs to the SPP2 family.</text>
</comment>
<feature type="compositionally biased region" description="Basic and acidic residues" evidence="4">
    <location>
        <begin position="318"/>
        <end position="365"/>
    </location>
</feature>
<dbReference type="Pfam" id="PF12656">
    <property type="entry name" value="G-patch_2"/>
    <property type="match status" value="1"/>
</dbReference>
<proteinExistence type="inferred from homology"/>
<dbReference type="InterPro" id="IPR026822">
    <property type="entry name" value="Spp2/MOS2_G-patch"/>
</dbReference>
<name>A0A8H6YN97_9AGAR</name>
<sequence length="438" mass="48806">MSKVSFTIRRPTPVSRDASSGPESDPNFKIPALPRHLAQDSAPGSPLSRSRTSSPPARYHDPDSSDEDDEPQDELVSAFDAMGAQRCVPSLRSTLQPSQLTSVFFHNLSHPSLHKSKKVPQGPLVIPALKNRDWRELARKRRSAAQFVPESAKAATGKDGSVGGLGTRDTINSGPVLSGLQVKAKVNKEEQDAEVVVEDQEVEMVDVKAEEEEEETEDQRALRAILASANGLETTESLIDIIPTPMSEADAYKQDVDELPDAATLDDYNRVPVEQFGLALLRGMGWKEGTAASRKPGKGLIQPYLPEARPALLGIGAKEQEVFDDGSKKKGSKRPERRYVPVVKQDKDGRSSSGPSRDRSPRRENGSTSVSRRSSRSRSPNRRRDYDDDRRRDSSRRDSSRRDSNYDSYRKESSRRDYDRRDRDDSDRYASSSSRRRD</sequence>
<dbReference type="PROSITE" id="PS50174">
    <property type="entry name" value="G_PATCH"/>
    <property type="match status" value="1"/>
</dbReference>
<dbReference type="AlphaFoldDB" id="A0A8H6YN97"/>
<keyword evidence="7" id="KW-1185">Reference proteome</keyword>
<dbReference type="Proteomes" id="UP000620124">
    <property type="component" value="Unassembled WGS sequence"/>
</dbReference>
<dbReference type="GO" id="GO:0003676">
    <property type="term" value="F:nucleic acid binding"/>
    <property type="evidence" value="ECO:0007669"/>
    <property type="project" value="InterPro"/>
</dbReference>
<evidence type="ECO:0000259" key="5">
    <source>
        <dbReference type="PROSITE" id="PS50174"/>
    </source>
</evidence>
<feature type="region of interest" description="Disordered" evidence="4">
    <location>
        <begin position="316"/>
        <end position="438"/>
    </location>
</feature>
<feature type="compositionally biased region" description="Low complexity" evidence="4">
    <location>
        <begin position="429"/>
        <end position="438"/>
    </location>
</feature>
<feature type="compositionally biased region" description="Basic and acidic residues" evidence="4">
    <location>
        <begin position="382"/>
        <end position="428"/>
    </location>
</feature>
<comment type="caution">
    <text evidence="6">The sequence shown here is derived from an EMBL/GenBank/DDBJ whole genome shotgun (WGS) entry which is preliminary data.</text>
</comment>
<keyword evidence="3" id="KW-0539">Nucleus</keyword>
<comment type="subcellular location">
    <subcellularLocation>
        <location evidence="1">Nucleus</location>
    </subcellularLocation>
</comment>
<protein>
    <submittedName>
        <fullName evidence="6">Pre-mRNA-splicing factor spp2</fullName>
    </submittedName>
</protein>
<feature type="compositionally biased region" description="Acidic residues" evidence="4">
    <location>
        <begin position="64"/>
        <end position="73"/>
    </location>
</feature>
<organism evidence="6 7">
    <name type="scientific">Mycena venus</name>
    <dbReference type="NCBI Taxonomy" id="2733690"/>
    <lineage>
        <taxon>Eukaryota</taxon>
        <taxon>Fungi</taxon>
        <taxon>Dikarya</taxon>
        <taxon>Basidiomycota</taxon>
        <taxon>Agaricomycotina</taxon>
        <taxon>Agaricomycetes</taxon>
        <taxon>Agaricomycetidae</taxon>
        <taxon>Agaricales</taxon>
        <taxon>Marasmiineae</taxon>
        <taxon>Mycenaceae</taxon>
        <taxon>Mycena</taxon>
    </lineage>
</organism>
<evidence type="ECO:0000256" key="3">
    <source>
        <dbReference type="ARBA" id="ARBA00023242"/>
    </source>
</evidence>